<dbReference type="Gene3D" id="3.40.1090.10">
    <property type="entry name" value="Cytosolic phospholipase A2 catalytic domain"/>
    <property type="match status" value="2"/>
</dbReference>
<name>A0A418X8S0_9PSED</name>
<feature type="short sequence motif" description="GXSXG" evidence="4">
    <location>
        <begin position="49"/>
        <end position="53"/>
    </location>
</feature>
<dbReference type="AlphaFoldDB" id="A0A418X8S0"/>
<accession>A0A418X8S0</accession>
<feature type="domain" description="PNPLA" evidence="5">
    <location>
        <begin position="18"/>
        <end position="188"/>
    </location>
</feature>
<dbReference type="EMBL" id="QYUR01000008">
    <property type="protein sequence ID" value="RJG08867.1"/>
    <property type="molecule type" value="Genomic_DNA"/>
</dbReference>
<sequence>MSRGTVCMNQHRARRTAFVLAGGGSLGAVQVGMLKALNRARITPDLVVGASVGAINGAYYAAAPDETGIARLERIWLGLRRPDIFPFSTLSTVLCLLGRRDHLALPRHLHALIESQLPYRRLEDAALPCHVVATDVLDGTEVILSSGEAVPALLASTAIPAVFPAVAIAGRPLMDGGIASNTPISAAVSLGATRVVILPTGTPCVLQAPPRGALAAALHAINLLAMRQLLADVDRFADRCELIVVPPLCPLAINTYDFSQTGELIRRAETATSHWLKDGLQGKDPRWALAPHRHRAG</sequence>
<feature type="short sequence motif" description="DGA/G" evidence="4">
    <location>
        <begin position="175"/>
        <end position="177"/>
    </location>
</feature>
<dbReference type="GO" id="GO:0016787">
    <property type="term" value="F:hydrolase activity"/>
    <property type="evidence" value="ECO:0007669"/>
    <property type="project" value="UniProtKB-UniRule"/>
</dbReference>
<feature type="short sequence motif" description="GXGXXG" evidence="4">
    <location>
        <begin position="22"/>
        <end position="27"/>
    </location>
</feature>
<evidence type="ECO:0000256" key="1">
    <source>
        <dbReference type="ARBA" id="ARBA00022801"/>
    </source>
</evidence>
<dbReference type="PROSITE" id="PS51635">
    <property type="entry name" value="PNPLA"/>
    <property type="match status" value="1"/>
</dbReference>
<feature type="active site" description="Nucleophile" evidence="4">
    <location>
        <position position="51"/>
    </location>
</feature>
<reference evidence="6 7" key="1">
    <citation type="submission" date="2018-09" db="EMBL/GenBank/DDBJ databases">
        <authorList>
            <person name="Zhu H."/>
        </authorList>
    </citation>
    <scope>NUCLEOTIDE SEQUENCE [LARGE SCALE GENOMIC DNA]</scope>
    <source>
        <strain evidence="6 7">K1S02-6</strain>
    </source>
</reference>
<dbReference type="Proteomes" id="UP000284021">
    <property type="component" value="Unassembled WGS sequence"/>
</dbReference>
<dbReference type="PANTHER" id="PTHR14226:SF57">
    <property type="entry name" value="BLR7027 PROTEIN"/>
    <property type="match status" value="1"/>
</dbReference>
<evidence type="ECO:0000256" key="2">
    <source>
        <dbReference type="ARBA" id="ARBA00022963"/>
    </source>
</evidence>
<dbReference type="Pfam" id="PF01734">
    <property type="entry name" value="Patatin"/>
    <property type="match status" value="1"/>
</dbReference>
<organism evidence="6 7">
    <name type="scientific">Pseudomonas cavernicola</name>
    <dbReference type="NCBI Taxonomy" id="2320866"/>
    <lineage>
        <taxon>Bacteria</taxon>
        <taxon>Pseudomonadati</taxon>
        <taxon>Pseudomonadota</taxon>
        <taxon>Gammaproteobacteria</taxon>
        <taxon>Pseudomonadales</taxon>
        <taxon>Pseudomonadaceae</taxon>
        <taxon>Pseudomonas</taxon>
    </lineage>
</organism>
<feature type="active site" description="Proton acceptor" evidence="4">
    <location>
        <position position="175"/>
    </location>
</feature>
<keyword evidence="2 4" id="KW-0442">Lipid degradation</keyword>
<evidence type="ECO:0000256" key="3">
    <source>
        <dbReference type="ARBA" id="ARBA00023098"/>
    </source>
</evidence>
<dbReference type="InterPro" id="IPR016035">
    <property type="entry name" value="Acyl_Trfase/lysoPLipase"/>
</dbReference>
<protein>
    <submittedName>
        <fullName evidence="6">Patatin-like phospholipase family protein</fullName>
    </submittedName>
</protein>
<evidence type="ECO:0000259" key="5">
    <source>
        <dbReference type="PROSITE" id="PS51635"/>
    </source>
</evidence>
<proteinExistence type="predicted"/>
<dbReference type="GO" id="GO:0016042">
    <property type="term" value="P:lipid catabolic process"/>
    <property type="evidence" value="ECO:0007669"/>
    <property type="project" value="UniProtKB-UniRule"/>
</dbReference>
<evidence type="ECO:0000256" key="4">
    <source>
        <dbReference type="PROSITE-ProRule" id="PRU01161"/>
    </source>
</evidence>
<dbReference type="OrthoDB" id="9807112at2"/>
<dbReference type="CDD" id="cd07209">
    <property type="entry name" value="Pat_hypo_Ecoli_Z1214_like"/>
    <property type="match status" value="1"/>
</dbReference>
<keyword evidence="7" id="KW-1185">Reference proteome</keyword>
<evidence type="ECO:0000313" key="6">
    <source>
        <dbReference type="EMBL" id="RJG08867.1"/>
    </source>
</evidence>
<dbReference type="PANTHER" id="PTHR14226">
    <property type="entry name" value="NEUROPATHY TARGET ESTERASE/SWISS CHEESE D.MELANOGASTER"/>
    <property type="match status" value="1"/>
</dbReference>
<keyword evidence="3 4" id="KW-0443">Lipid metabolism</keyword>
<evidence type="ECO:0000313" key="7">
    <source>
        <dbReference type="Proteomes" id="UP000284021"/>
    </source>
</evidence>
<dbReference type="InterPro" id="IPR002641">
    <property type="entry name" value="PNPLA_dom"/>
</dbReference>
<dbReference type="InterPro" id="IPR050301">
    <property type="entry name" value="NTE"/>
</dbReference>
<dbReference type="SUPFAM" id="SSF52151">
    <property type="entry name" value="FabD/lysophospholipase-like"/>
    <property type="match status" value="1"/>
</dbReference>
<keyword evidence="1 4" id="KW-0378">Hydrolase</keyword>
<comment type="caution">
    <text evidence="6">The sequence shown here is derived from an EMBL/GenBank/DDBJ whole genome shotgun (WGS) entry which is preliminary data.</text>
</comment>
<gene>
    <name evidence="6" type="ORF">D3879_23740</name>
</gene>